<dbReference type="PANTHER" id="PTHR30160">
    <property type="entry name" value="TETRAACYLDISACCHARIDE 4'-KINASE-RELATED"/>
    <property type="match status" value="1"/>
</dbReference>
<dbReference type="SUPFAM" id="SSF53756">
    <property type="entry name" value="UDP-Glycosyltransferase/glycogen phosphorylase"/>
    <property type="match status" value="1"/>
</dbReference>
<evidence type="ECO:0000256" key="2">
    <source>
        <dbReference type="ARBA" id="ARBA00022679"/>
    </source>
</evidence>
<accession>G9YI64</accession>
<keyword evidence="1" id="KW-0328">Glycosyltransferase</keyword>
<dbReference type="STRING" id="861450.HMPREF0080_01349"/>
<proteinExistence type="predicted"/>
<name>G9YI64_9FIRM</name>
<evidence type="ECO:0000313" key="4">
    <source>
        <dbReference type="Proteomes" id="UP000005481"/>
    </source>
</evidence>
<dbReference type="HOGENOM" id="CLU_1072160_0_0_9"/>
<comment type="caution">
    <text evidence="3">The sequence shown here is derived from an EMBL/GenBank/DDBJ whole genome shotgun (WGS) entry which is preliminary data.</text>
</comment>
<dbReference type="InterPro" id="IPR051199">
    <property type="entry name" value="LPS_LOS_Heptosyltrfase"/>
</dbReference>
<dbReference type="Proteomes" id="UP000005481">
    <property type="component" value="Unassembled WGS sequence"/>
</dbReference>
<dbReference type="GO" id="GO:0008713">
    <property type="term" value="F:ADP-heptose-lipopolysaccharide heptosyltransferase activity"/>
    <property type="evidence" value="ECO:0007669"/>
    <property type="project" value="TreeGrafter"/>
</dbReference>
<evidence type="ECO:0000313" key="3">
    <source>
        <dbReference type="EMBL" id="EHM40135.1"/>
    </source>
</evidence>
<gene>
    <name evidence="3" type="ORF">HMPREF0080_01349</name>
</gene>
<dbReference type="Pfam" id="PF01075">
    <property type="entry name" value="Glyco_transf_9"/>
    <property type="match status" value="1"/>
</dbReference>
<organism evidence="3 4">
    <name type="scientific">Anaeroglobus geminatus F0357</name>
    <dbReference type="NCBI Taxonomy" id="861450"/>
    <lineage>
        <taxon>Bacteria</taxon>
        <taxon>Bacillati</taxon>
        <taxon>Bacillota</taxon>
        <taxon>Negativicutes</taxon>
        <taxon>Veillonellales</taxon>
        <taxon>Veillonellaceae</taxon>
        <taxon>Anaeroglobus</taxon>
    </lineage>
</organism>
<dbReference type="PANTHER" id="PTHR30160:SF1">
    <property type="entry name" value="LIPOPOLYSACCHARIDE 1,2-N-ACETYLGLUCOSAMINETRANSFERASE-RELATED"/>
    <property type="match status" value="1"/>
</dbReference>
<keyword evidence="4" id="KW-1185">Reference proteome</keyword>
<dbReference type="CDD" id="cd03789">
    <property type="entry name" value="GT9_LPS_heptosyltransferase"/>
    <property type="match status" value="1"/>
</dbReference>
<dbReference type="eggNOG" id="COG0859">
    <property type="taxonomic scope" value="Bacteria"/>
</dbReference>
<dbReference type="PATRIC" id="fig|861450.3.peg.1256"/>
<dbReference type="AlphaFoldDB" id="G9YI64"/>
<evidence type="ECO:0000256" key="1">
    <source>
        <dbReference type="ARBA" id="ARBA00022676"/>
    </source>
</evidence>
<reference evidence="3 4" key="1">
    <citation type="submission" date="2011-08" db="EMBL/GenBank/DDBJ databases">
        <authorList>
            <person name="Weinstock G."/>
            <person name="Sodergren E."/>
            <person name="Clifton S."/>
            <person name="Fulton L."/>
            <person name="Fulton B."/>
            <person name="Courtney L."/>
            <person name="Fronick C."/>
            <person name="Harrison M."/>
            <person name="Strong C."/>
            <person name="Farmer C."/>
            <person name="Delahaunty K."/>
            <person name="Markovic C."/>
            <person name="Hall O."/>
            <person name="Minx P."/>
            <person name="Tomlinson C."/>
            <person name="Mitreva M."/>
            <person name="Hou S."/>
            <person name="Chen J."/>
            <person name="Wollam A."/>
            <person name="Pepin K.H."/>
            <person name="Johnson M."/>
            <person name="Bhonagiri V."/>
            <person name="Zhang X."/>
            <person name="Suruliraj S."/>
            <person name="Warren W."/>
            <person name="Chinwalla A."/>
            <person name="Mardis E.R."/>
            <person name="Wilson R.K."/>
        </authorList>
    </citation>
    <scope>NUCLEOTIDE SEQUENCE [LARGE SCALE GENOMIC DNA]</scope>
    <source>
        <strain evidence="3 4">F0357</strain>
    </source>
</reference>
<dbReference type="EMBL" id="AGCJ01000057">
    <property type="protein sequence ID" value="EHM40135.1"/>
    <property type="molecule type" value="Genomic_DNA"/>
</dbReference>
<keyword evidence="2 3" id="KW-0808">Transferase</keyword>
<dbReference type="GO" id="GO:0005829">
    <property type="term" value="C:cytosol"/>
    <property type="evidence" value="ECO:0007669"/>
    <property type="project" value="TreeGrafter"/>
</dbReference>
<dbReference type="InterPro" id="IPR002201">
    <property type="entry name" value="Glyco_trans_9"/>
</dbReference>
<dbReference type="Gene3D" id="3.40.50.2000">
    <property type="entry name" value="Glycogen Phosphorylase B"/>
    <property type="match status" value="1"/>
</dbReference>
<dbReference type="GO" id="GO:0009244">
    <property type="term" value="P:lipopolysaccharide core region biosynthetic process"/>
    <property type="evidence" value="ECO:0007669"/>
    <property type="project" value="TreeGrafter"/>
</dbReference>
<protein>
    <submittedName>
        <fullName evidence="3">Heptosyltransferase</fullName>
    </submittedName>
</protein>
<sequence length="259" mass="28526">MIFPSTYKDWLKAPSSLYSGAGKKVGYWEMREGSFLVSKGLAGPHKKGHVIERYLDVVRCLGGTVEAVEFPLPSIEQERARMREALRMRTGGKPYIAVVPGARWAVKEWPLAYWQVFVRRVTDSGMHVVLLGGRDDVSKGRVIEESAASPLLFNYTGRTTLKELTALIADAVLYVSADTGPLHLANALKKELIALFGPTSPERTGPYGGKEAAYIHLLVSPTSVATADRPLVDDPDCMARITVDSVWQTYASIMEKTLK</sequence>